<dbReference type="Gene3D" id="1.10.3720.10">
    <property type="entry name" value="MetI-like"/>
    <property type="match status" value="1"/>
</dbReference>
<evidence type="ECO:0000313" key="10">
    <source>
        <dbReference type="Proteomes" id="UP000674425"/>
    </source>
</evidence>
<proteinExistence type="inferred from homology"/>
<keyword evidence="3" id="KW-1003">Cell membrane</keyword>
<protein>
    <submittedName>
        <fullName evidence="9">Diacetylchitobiose uptake system permease protein DasC</fullName>
    </submittedName>
</protein>
<feature type="transmembrane region" description="Helical" evidence="7">
    <location>
        <begin position="130"/>
        <end position="152"/>
    </location>
</feature>
<accession>A0ABN7N821</accession>
<feature type="transmembrane region" description="Helical" evidence="7">
    <location>
        <begin position="39"/>
        <end position="61"/>
    </location>
</feature>
<feature type="transmembrane region" description="Helical" evidence="7">
    <location>
        <begin position="207"/>
        <end position="232"/>
    </location>
</feature>
<name>A0ABN7N821_9BURK</name>
<feature type="transmembrane region" description="Helical" evidence="7">
    <location>
        <begin position="263"/>
        <end position="282"/>
    </location>
</feature>
<dbReference type="Pfam" id="PF00528">
    <property type="entry name" value="BPD_transp_1"/>
    <property type="match status" value="1"/>
</dbReference>
<evidence type="ECO:0000256" key="7">
    <source>
        <dbReference type="RuleBase" id="RU363032"/>
    </source>
</evidence>
<organism evidence="9 10">
    <name type="scientific">Paraburkholderia aspalathi</name>
    <dbReference type="NCBI Taxonomy" id="1324617"/>
    <lineage>
        <taxon>Bacteria</taxon>
        <taxon>Pseudomonadati</taxon>
        <taxon>Pseudomonadota</taxon>
        <taxon>Betaproteobacteria</taxon>
        <taxon>Burkholderiales</taxon>
        <taxon>Burkholderiaceae</taxon>
        <taxon>Paraburkholderia</taxon>
    </lineage>
</organism>
<feature type="domain" description="ABC transmembrane type-1" evidence="8">
    <location>
        <begin position="95"/>
        <end position="285"/>
    </location>
</feature>
<dbReference type="PANTHER" id="PTHR32243">
    <property type="entry name" value="MALTOSE TRANSPORT SYSTEM PERMEASE-RELATED"/>
    <property type="match status" value="1"/>
</dbReference>
<sequence>MTAKPLQDGLSSTSTHSRPASVYRAPSALRVRLAMLARAVALALLALIILLPLLWILSAAFKHYVDIYQLRVTFKPTLGNFVEIMREPFRVQDKLVNSLIVSLSTVAITLPIATAAAYSFSRFRLFAHKSLMVAVLATQFLPPVVIVLPFFLMFRNLGLYDTRTALIVVQTAMVMPFAIWMIKGFIDQIPIDIEESARIDGATRLQVLYQMIMPIAFPGIVTAGIFCFILSWNDFIIAAILTSEDAVTLPVSMSMFNREEGDLWQLLSATGILIMVPMFLFASYMQRYLIRGTTAGAVR</sequence>
<keyword evidence="5 7" id="KW-1133">Transmembrane helix</keyword>
<keyword evidence="10" id="KW-1185">Reference proteome</keyword>
<evidence type="ECO:0000256" key="6">
    <source>
        <dbReference type="ARBA" id="ARBA00023136"/>
    </source>
</evidence>
<evidence type="ECO:0000256" key="3">
    <source>
        <dbReference type="ARBA" id="ARBA00022475"/>
    </source>
</evidence>
<comment type="subcellular location">
    <subcellularLocation>
        <location evidence="1 7">Cell membrane</location>
        <topology evidence="1 7">Multi-pass membrane protein</topology>
    </subcellularLocation>
</comment>
<comment type="caution">
    <text evidence="9">The sequence shown here is derived from an EMBL/GenBank/DDBJ whole genome shotgun (WGS) entry which is preliminary data.</text>
</comment>
<reference evidence="9 10" key="1">
    <citation type="submission" date="2021-02" db="EMBL/GenBank/DDBJ databases">
        <authorList>
            <person name="Vanwijnsberghe S."/>
        </authorList>
    </citation>
    <scope>NUCLEOTIDE SEQUENCE [LARGE SCALE GENOMIC DNA]</scope>
    <source>
        <strain evidence="9 10">R-69658</strain>
    </source>
</reference>
<dbReference type="SUPFAM" id="SSF161098">
    <property type="entry name" value="MetI-like"/>
    <property type="match status" value="1"/>
</dbReference>
<evidence type="ECO:0000256" key="1">
    <source>
        <dbReference type="ARBA" id="ARBA00004651"/>
    </source>
</evidence>
<feature type="transmembrane region" description="Helical" evidence="7">
    <location>
        <begin position="164"/>
        <end position="186"/>
    </location>
</feature>
<keyword evidence="2 7" id="KW-0813">Transport</keyword>
<dbReference type="InterPro" id="IPR035906">
    <property type="entry name" value="MetI-like_sf"/>
</dbReference>
<keyword evidence="6 7" id="KW-0472">Membrane</keyword>
<evidence type="ECO:0000313" key="9">
    <source>
        <dbReference type="EMBL" id="CAE6843002.1"/>
    </source>
</evidence>
<evidence type="ECO:0000256" key="2">
    <source>
        <dbReference type="ARBA" id="ARBA00022448"/>
    </source>
</evidence>
<evidence type="ECO:0000256" key="4">
    <source>
        <dbReference type="ARBA" id="ARBA00022692"/>
    </source>
</evidence>
<dbReference type="EMBL" id="CAJNAU010000103">
    <property type="protein sequence ID" value="CAE6843002.1"/>
    <property type="molecule type" value="Genomic_DNA"/>
</dbReference>
<evidence type="ECO:0000256" key="5">
    <source>
        <dbReference type="ARBA" id="ARBA00022989"/>
    </source>
</evidence>
<comment type="similarity">
    <text evidence="7">Belongs to the binding-protein-dependent transport system permease family.</text>
</comment>
<dbReference type="RefSeq" id="WP_200621838.1">
    <property type="nucleotide sequence ID" value="NZ_CAJNAU010000103.1"/>
</dbReference>
<dbReference type="Proteomes" id="UP000674425">
    <property type="component" value="Unassembled WGS sequence"/>
</dbReference>
<dbReference type="CDD" id="cd06261">
    <property type="entry name" value="TM_PBP2"/>
    <property type="match status" value="1"/>
</dbReference>
<evidence type="ECO:0000259" key="8">
    <source>
        <dbReference type="PROSITE" id="PS50928"/>
    </source>
</evidence>
<feature type="transmembrane region" description="Helical" evidence="7">
    <location>
        <begin position="95"/>
        <end position="118"/>
    </location>
</feature>
<dbReference type="InterPro" id="IPR050901">
    <property type="entry name" value="BP-dep_ABC_trans_perm"/>
</dbReference>
<dbReference type="InterPro" id="IPR000515">
    <property type="entry name" value="MetI-like"/>
</dbReference>
<dbReference type="PANTHER" id="PTHR32243:SF52">
    <property type="entry name" value="ABC TRANSPORTER PERMEASE PROTEIN"/>
    <property type="match status" value="1"/>
</dbReference>
<gene>
    <name evidence="9" type="primary">dasC</name>
    <name evidence="9" type="ORF">R69658_06811</name>
</gene>
<keyword evidence="4 7" id="KW-0812">Transmembrane</keyword>
<dbReference type="PROSITE" id="PS50928">
    <property type="entry name" value="ABC_TM1"/>
    <property type="match status" value="1"/>
</dbReference>